<evidence type="ECO:0000256" key="2">
    <source>
        <dbReference type="ARBA" id="ARBA00010107"/>
    </source>
</evidence>
<dbReference type="FunFam" id="3.40.630.30:FF:000002">
    <property type="entry name" value="Histone acetyltransferase"/>
    <property type="match status" value="1"/>
</dbReference>
<proteinExistence type="inferred from homology"/>
<dbReference type="InterPro" id="IPR036388">
    <property type="entry name" value="WH-like_DNA-bd_sf"/>
</dbReference>
<dbReference type="STRING" id="33114.A0A2G2UZ56"/>
<feature type="region of interest" description="Disordered" evidence="13">
    <location>
        <begin position="159"/>
        <end position="184"/>
    </location>
</feature>
<evidence type="ECO:0000256" key="12">
    <source>
        <dbReference type="RuleBase" id="RU361211"/>
    </source>
</evidence>
<name>A0A2G2UZ56_CAPBA</name>
<dbReference type="InterPro" id="IPR050603">
    <property type="entry name" value="MYST_HAT"/>
</dbReference>
<keyword evidence="10 12" id="KW-0539">Nucleus</keyword>
<dbReference type="InterPro" id="IPR040706">
    <property type="entry name" value="Zf-MYST"/>
</dbReference>
<evidence type="ECO:0000256" key="3">
    <source>
        <dbReference type="ARBA" id="ARBA00013184"/>
    </source>
</evidence>
<evidence type="ECO:0000256" key="8">
    <source>
        <dbReference type="ARBA" id="ARBA00022853"/>
    </source>
</evidence>
<comment type="subcellular location">
    <subcellularLocation>
        <location evidence="1 12">Nucleus</location>
    </subcellularLocation>
</comment>
<dbReference type="Gene3D" id="1.10.10.10">
    <property type="entry name" value="Winged helix-like DNA-binding domain superfamily/Winged helix DNA-binding domain"/>
    <property type="match status" value="1"/>
</dbReference>
<dbReference type="GO" id="GO:0000785">
    <property type="term" value="C:chromatin"/>
    <property type="evidence" value="ECO:0007669"/>
    <property type="project" value="TreeGrafter"/>
</dbReference>
<evidence type="ECO:0000256" key="1">
    <source>
        <dbReference type="ARBA" id="ARBA00004123"/>
    </source>
</evidence>
<dbReference type="Pfam" id="PF01853">
    <property type="entry name" value="MOZ_SAS"/>
    <property type="match status" value="1"/>
</dbReference>
<dbReference type="Pfam" id="PF22936">
    <property type="entry name" value="Pol_BBD"/>
    <property type="match status" value="1"/>
</dbReference>
<feature type="domain" description="MYST-type HAT" evidence="14">
    <location>
        <begin position="263"/>
        <end position="461"/>
    </location>
</feature>
<dbReference type="Gene3D" id="3.40.630.30">
    <property type="match status" value="1"/>
</dbReference>
<dbReference type="SUPFAM" id="SSF54160">
    <property type="entry name" value="Chromo domain-like"/>
    <property type="match status" value="1"/>
</dbReference>
<dbReference type="AlphaFoldDB" id="A0A2G2UZ56"/>
<keyword evidence="4 15" id="KW-0808">Transferase</keyword>
<dbReference type="OrthoDB" id="787137at2759"/>
<evidence type="ECO:0000256" key="13">
    <source>
        <dbReference type="SAM" id="MobiDB-lite"/>
    </source>
</evidence>
<dbReference type="GO" id="GO:0003712">
    <property type="term" value="F:transcription coregulator activity"/>
    <property type="evidence" value="ECO:0007669"/>
    <property type="project" value="TreeGrafter"/>
</dbReference>
<keyword evidence="8" id="KW-0156">Chromatin regulator</keyword>
<evidence type="ECO:0000256" key="5">
    <source>
        <dbReference type="ARBA" id="ARBA00022723"/>
    </source>
</evidence>
<keyword evidence="5" id="KW-0479">Metal-binding</keyword>
<dbReference type="GO" id="GO:0005634">
    <property type="term" value="C:nucleus"/>
    <property type="evidence" value="ECO:0007669"/>
    <property type="project" value="UniProtKB-SubCell"/>
</dbReference>
<evidence type="ECO:0000259" key="14">
    <source>
        <dbReference type="PROSITE" id="PS51726"/>
    </source>
</evidence>
<dbReference type="PROSITE" id="PS00028">
    <property type="entry name" value="ZINC_FINGER_C2H2_1"/>
    <property type="match status" value="1"/>
</dbReference>
<evidence type="ECO:0000256" key="9">
    <source>
        <dbReference type="ARBA" id="ARBA00022990"/>
    </source>
</evidence>
<evidence type="ECO:0000256" key="6">
    <source>
        <dbReference type="ARBA" id="ARBA00022771"/>
    </source>
</evidence>
<comment type="caution">
    <text evidence="15">The sequence shown here is derived from an EMBL/GenBank/DDBJ whole genome shotgun (WGS) entry which is preliminary data.</text>
</comment>
<dbReference type="CDD" id="cd04301">
    <property type="entry name" value="NAT_SF"/>
    <property type="match status" value="1"/>
</dbReference>
<dbReference type="GO" id="GO:0004402">
    <property type="term" value="F:histone acetyltransferase activity"/>
    <property type="evidence" value="ECO:0007669"/>
    <property type="project" value="InterPro"/>
</dbReference>
<comment type="catalytic activity">
    <reaction evidence="12">
        <text>L-lysyl-[protein] + acetyl-CoA = N(6)-acetyl-L-lysyl-[protein] + CoA + H(+)</text>
        <dbReference type="Rhea" id="RHEA:45948"/>
        <dbReference type="Rhea" id="RHEA-COMP:9752"/>
        <dbReference type="Rhea" id="RHEA-COMP:10731"/>
        <dbReference type="ChEBI" id="CHEBI:15378"/>
        <dbReference type="ChEBI" id="CHEBI:29969"/>
        <dbReference type="ChEBI" id="CHEBI:57287"/>
        <dbReference type="ChEBI" id="CHEBI:57288"/>
        <dbReference type="ChEBI" id="CHEBI:61930"/>
        <dbReference type="EC" id="2.3.1.48"/>
    </reaction>
</comment>
<dbReference type="EMBL" id="MLFT02001069">
    <property type="protein sequence ID" value="PHT26025.1"/>
    <property type="molecule type" value="Genomic_DNA"/>
</dbReference>
<gene>
    <name evidence="15" type="ORF">CQW23_34357</name>
</gene>
<dbReference type="InterPro" id="IPR013087">
    <property type="entry name" value="Znf_C2H2_type"/>
</dbReference>
<keyword evidence="6" id="KW-0863">Zinc-finger</keyword>
<dbReference type="SUPFAM" id="SSF55729">
    <property type="entry name" value="Acyl-CoA N-acyltransferases (Nat)"/>
    <property type="match status" value="1"/>
</dbReference>
<evidence type="ECO:0000256" key="10">
    <source>
        <dbReference type="ARBA" id="ARBA00023242"/>
    </source>
</evidence>
<evidence type="ECO:0000313" key="15">
    <source>
        <dbReference type="EMBL" id="PHT26025.1"/>
    </source>
</evidence>
<keyword evidence="7" id="KW-0862">Zinc</keyword>
<dbReference type="Gene3D" id="2.30.30.140">
    <property type="match status" value="1"/>
</dbReference>
<keyword evidence="9" id="KW-0007">Acetylation</keyword>
<dbReference type="PANTHER" id="PTHR10615:SF161">
    <property type="entry name" value="HISTONE ACETYLTRANSFERASE KAT7"/>
    <property type="match status" value="1"/>
</dbReference>
<dbReference type="InterPro" id="IPR054722">
    <property type="entry name" value="PolX-like_BBD"/>
</dbReference>
<dbReference type="InterPro" id="IPR002717">
    <property type="entry name" value="HAT_MYST-type"/>
</dbReference>
<dbReference type="Pfam" id="PF17772">
    <property type="entry name" value="zf-MYST"/>
    <property type="match status" value="1"/>
</dbReference>
<evidence type="ECO:0000256" key="7">
    <source>
        <dbReference type="ARBA" id="ARBA00022833"/>
    </source>
</evidence>
<accession>A0A2G2UZ56</accession>
<protein>
    <recommendedName>
        <fullName evidence="3 12">Histone acetyltransferase</fullName>
        <ecNumber evidence="3 12">2.3.1.48</ecNumber>
    </recommendedName>
</protein>
<dbReference type="GO" id="GO:0003682">
    <property type="term" value="F:chromatin binding"/>
    <property type="evidence" value="ECO:0007669"/>
    <property type="project" value="TreeGrafter"/>
</dbReference>
<dbReference type="FunFam" id="3.30.60.60:FF:000001">
    <property type="entry name" value="Histone acetyltransferase"/>
    <property type="match status" value="1"/>
</dbReference>
<organism evidence="15">
    <name type="scientific">Capsicum baccatum</name>
    <name type="common">Peruvian pepper</name>
    <dbReference type="NCBI Taxonomy" id="33114"/>
    <lineage>
        <taxon>Eukaryota</taxon>
        <taxon>Viridiplantae</taxon>
        <taxon>Streptophyta</taxon>
        <taxon>Embryophyta</taxon>
        <taxon>Tracheophyta</taxon>
        <taxon>Spermatophyta</taxon>
        <taxon>Magnoliopsida</taxon>
        <taxon>eudicotyledons</taxon>
        <taxon>Gunneridae</taxon>
        <taxon>Pentapetalae</taxon>
        <taxon>asterids</taxon>
        <taxon>lamiids</taxon>
        <taxon>Solanales</taxon>
        <taxon>Solanaceae</taxon>
        <taxon>Solanoideae</taxon>
        <taxon>Capsiceae</taxon>
        <taxon>Capsicum</taxon>
    </lineage>
</organism>
<dbReference type="Gene3D" id="3.30.60.60">
    <property type="entry name" value="N-acetyl transferase-like"/>
    <property type="match status" value="1"/>
</dbReference>
<dbReference type="PROSITE" id="PS51726">
    <property type="entry name" value="MYST_HAT"/>
    <property type="match status" value="1"/>
</dbReference>
<sequence>MTCDKDLFKDLSPTKVTKVRIGHGGYIPAKGMGTITIETQSGTKTISDVLYVPDLDQNLLSVGQLLEKGFKLYFKDKHCLTKKSSGQDLFKVKMSSRSFSLNPLEEERGFHELYVEPPLLKEDIPPDDEGWLCPGFGRKYIPRKLLPLHLKSWQKPLLDDDFNPDDPDKDESVKTESSSSDFKSDSEDFSLIVDTEFNRRLDEWVKLEQLNLNSVETVVDEKVEDKVTSLKMTCHQKCKIDEIRIEDHEELDAASLREQEEFTRIKNIATIDFGRYEIETWYFSPFPPEYNDCSKLFFCEFCLNFIKRKEQLQRHMRKCDHKHPPGDEIYRSGTLSMFEVDGKKNKVYGQNLCYWGKLFLDHKTLYYDVNLFLFYVLRECDDRGCHMVGYFSKEKHSEEFYNLDCILTLPPYQRKGYGKFLIAFPYELSKKKGKVGTLERPLFDLGMLSYKVTGRMCFWIY</sequence>
<feature type="compositionally biased region" description="Acidic residues" evidence="13">
    <location>
        <begin position="159"/>
        <end position="169"/>
    </location>
</feature>
<evidence type="ECO:0000256" key="4">
    <source>
        <dbReference type="ARBA" id="ARBA00022679"/>
    </source>
</evidence>
<feature type="active site" description="Proton donor/acceptor" evidence="11">
    <location>
        <position position="439"/>
    </location>
</feature>
<dbReference type="GO" id="GO:0006357">
    <property type="term" value="P:regulation of transcription by RNA polymerase II"/>
    <property type="evidence" value="ECO:0007669"/>
    <property type="project" value="TreeGrafter"/>
</dbReference>
<reference evidence="15" key="1">
    <citation type="journal article" date="2017" name="Genome Biol.">
        <title>New reference genome sequences of hot pepper reveal the massive evolution of plant disease-resistance genes by retroduplication.</title>
        <authorList>
            <person name="Kim S."/>
            <person name="Park J."/>
            <person name="Yeom S.I."/>
            <person name="Kim Y.M."/>
            <person name="Seo E."/>
            <person name="Kim K.T."/>
            <person name="Kim M.S."/>
            <person name="Lee J.M."/>
            <person name="Cheong K."/>
            <person name="Shin H.S."/>
            <person name="Kim S.B."/>
            <person name="Han K."/>
            <person name="Lee J."/>
            <person name="Park M."/>
            <person name="Lee H.A."/>
            <person name="Lee H.Y."/>
            <person name="Lee Y."/>
            <person name="Oh S."/>
            <person name="Lee J.H."/>
            <person name="Choi E."/>
            <person name="Choi E."/>
            <person name="Lee S.E."/>
            <person name="Jeon J."/>
            <person name="Kim H."/>
            <person name="Choi G."/>
            <person name="Song H."/>
            <person name="Lee J."/>
            <person name="Lee S.C."/>
            <person name="Kwon J.K."/>
            <person name="Lee H.Y."/>
            <person name="Koo N."/>
            <person name="Hong Y."/>
            <person name="Kim R.W."/>
            <person name="Kang W.H."/>
            <person name="Huh J.H."/>
            <person name="Kang B.C."/>
            <person name="Yang T.J."/>
            <person name="Lee Y.H."/>
            <person name="Bennetzen J.L."/>
            <person name="Choi D."/>
        </authorList>
    </citation>
    <scope>NUCLEOTIDE SEQUENCE [LARGE SCALE GENOMIC DNA]</scope>
    <source>
        <strain evidence="15">PBC81</strain>
        <tissue evidence="15">Leaf</tissue>
    </source>
</reference>
<comment type="similarity">
    <text evidence="2 12">Belongs to the MYST (SAS/MOZ) family.</text>
</comment>
<dbReference type="InterPro" id="IPR016197">
    <property type="entry name" value="Chromo-like_dom_sf"/>
</dbReference>
<dbReference type="EC" id="2.3.1.48" evidence="3 12"/>
<reference evidence="15" key="2">
    <citation type="journal article" date="2017" name="J. Anim. Genet.">
        <title>Multiple reference genome sequences of hot pepper reveal the massive evolution of plant disease resistance genes by retroduplication.</title>
        <authorList>
            <person name="Kim S."/>
            <person name="Park J."/>
            <person name="Yeom S.-I."/>
            <person name="Kim Y.-M."/>
            <person name="Seo E."/>
            <person name="Kim K.-T."/>
            <person name="Kim M.-S."/>
            <person name="Lee J.M."/>
            <person name="Cheong K."/>
            <person name="Shin H.-S."/>
            <person name="Kim S.-B."/>
            <person name="Han K."/>
            <person name="Lee J."/>
            <person name="Park M."/>
            <person name="Lee H.-A."/>
            <person name="Lee H.-Y."/>
            <person name="Lee Y."/>
            <person name="Oh S."/>
            <person name="Lee J.H."/>
            <person name="Choi E."/>
            <person name="Choi E."/>
            <person name="Lee S.E."/>
            <person name="Jeon J."/>
            <person name="Kim H."/>
            <person name="Choi G."/>
            <person name="Song H."/>
            <person name="Lee J."/>
            <person name="Lee S.-C."/>
            <person name="Kwon J.-K."/>
            <person name="Lee H.-Y."/>
            <person name="Koo N."/>
            <person name="Hong Y."/>
            <person name="Kim R.W."/>
            <person name="Kang W.-H."/>
            <person name="Huh J.H."/>
            <person name="Kang B.-C."/>
            <person name="Yang T.-J."/>
            <person name="Lee Y.-H."/>
            <person name="Bennetzen J.L."/>
            <person name="Choi D."/>
        </authorList>
    </citation>
    <scope>NUCLEOTIDE SEQUENCE [LARGE SCALE GENOMIC DNA]</scope>
    <source>
        <strain evidence="15">cv. PBC81</strain>
    </source>
</reference>
<evidence type="ECO:0000256" key="11">
    <source>
        <dbReference type="PIRSR" id="PIRSR602717-51"/>
    </source>
</evidence>
<dbReference type="PANTHER" id="PTHR10615">
    <property type="entry name" value="HISTONE ACETYLTRANSFERASE"/>
    <property type="match status" value="1"/>
</dbReference>
<dbReference type="InterPro" id="IPR016181">
    <property type="entry name" value="Acyl_CoA_acyltransferase"/>
</dbReference>
<dbReference type="GO" id="GO:0008270">
    <property type="term" value="F:zinc ion binding"/>
    <property type="evidence" value="ECO:0007669"/>
    <property type="project" value="UniProtKB-KW"/>
</dbReference>